<dbReference type="InterPro" id="IPR014903">
    <property type="entry name" value="DUF1796"/>
</dbReference>
<name>A0A6C0IJ22_9ZZZZ</name>
<evidence type="ECO:0000313" key="1">
    <source>
        <dbReference type="EMBL" id="QHT92505.1"/>
    </source>
</evidence>
<proteinExistence type="predicted"/>
<reference evidence="1" key="1">
    <citation type="journal article" date="2020" name="Nature">
        <title>Giant virus diversity and host interactions through global metagenomics.</title>
        <authorList>
            <person name="Schulz F."/>
            <person name="Roux S."/>
            <person name="Paez-Espino D."/>
            <person name="Jungbluth S."/>
            <person name="Walsh D.A."/>
            <person name="Denef V.J."/>
            <person name="McMahon K.D."/>
            <person name="Konstantinidis K.T."/>
            <person name="Eloe-Fadrosh E.A."/>
            <person name="Kyrpides N.C."/>
            <person name="Woyke T."/>
        </authorList>
    </citation>
    <scope>NUCLEOTIDE SEQUENCE</scope>
    <source>
        <strain evidence="1">GVMAG-M-3300023184-88</strain>
    </source>
</reference>
<protein>
    <submittedName>
        <fullName evidence="1">Uncharacterized protein</fullName>
    </submittedName>
</protein>
<dbReference type="Pfam" id="PF08795">
    <property type="entry name" value="DUF1796"/>
    <property type="match status" value="1"/>
</dbReference>
<dbReference type="AlphaFoldDB" id="A0A6C0IJ22"/>
<sequence length="136" mass="16274">MGLREYALPFDWVVSTISSLEECFKDNFSKFHTGLHFNYNKKRLIDAYGFEFPHDYPLETAELDTVSKEDTFFSEEEERGIVEDWEKYYSTVKEKYERRIQRFLTIVQSDKPIMVLCRHGNSDVMILQELLKKILQ</sequence>
<organism evidence="1">
    <name type="scientific">viral metagenome</name>
    <dbReference type="NCBI Taxonomy" id="1070528"/>
    <lineage>
        <taxon>unclassified sequences</taxon>
        <taxon>metagenomes</taxon>
        <taxon>organismal metagenomes</taxon>
    </lineage>
</organism>
<dbReference type="EMBL" id="MN740186">
    <property type="protein sequence ID" value="QHT92505.1"/>
    <property type="molecule type" value="Genomic_DNA"/>
</dbReference>
<accession>A0A6C0IJ22</accession>